<dbReference type="AlphaFoldDB" id="A0A345UC54"/>
<geneLocation type="chloroplast" evidence="1"/>
<keyword evidence="1" id="KW-0150">Chloroplast</keyword>
<name>A0A345UC54_9EUGL</name>
<dbReference type="GeneID" id="37624986"/>
<proteinExistence type="predicted"/>
<protein>
    <submittedName>
        <fullName evidence="1">Uncharacterized protein</fullName>
    </submittedName>
</protein>
<reference evidence="1" key="1">
    <citation type="journal article" date="2018" name="J. Appl. Phycol.">
        <title>Intrageneric chloroplast genome comparison in the genus Euglena (Phylum: Euglenophyta) with annotated chloroplast genomes of Euglena hiemalis and Euglena clara.</title>
        <authorList>
            <person name="Ellala Hewadikaramge M."/>
            <person name="Linton E."/>
        </authorList>
    </citation>
    <scope>NUCLEOTIDE SEQUENCE</scope>
    <source>
        <strain evidence="1">CCAP1224.35</strain>
    </source>
</reference>
<dbReference type="RefSeq" id="YP_009512087.1">
    <property type="nucleotide sequence ID" value="NC_039156.1"/>
</dbReference>
<organism evidence="1">
    <name type="scientific">Euglena hiemalis</name>
    <dbReference type="NCBI Taxonomy" id="392896"/>
    <lineage>
        <taxon>Eukaryota</taxon>
        <taxon>Discoba</taxon>
        <taxon>Euglenozoa</taxon>
        <taxon>Euglenida</taxon>
        <taxon>Spirocuta</taxon>
        <taxon>Euglenophyceae</taxon>
        <taxon>Euglenales</taxon>
        <taxon>Euglenaceae</taxon>
        <taxon>Euglena</taxon>
    </lineage>
</organism>
<evidence type="ECO:0000313" key="1">
    <source>
        <dbReference type="EMBL" id="AXI98040.1"/>
    </source>
</evidence>
<dbReference type="EMBL" id="MF622086">
    <property type="protein sequence ID" value="AXI98040.1"/>
    <property type="molecule type" value="Genomic_DNA"/>
</dbReference>
<sequence length="169" mass="20144">MKKKMQYKLARKLWEENIKKGIWGSPPPPIVQKKPNLSKTKSFCKKLGTVFTYIYQIKDLIRKTKSKYPIKVYEIILNLSKNTGVLTSISKYITQIEELYNILDKKLGYNNSWKEEIQYKNNTINIKPIKYKIKYITKKTNIKVKKNLKIRNYLSQVHFKKNLQVIKNL</sequence>
<accession>A0A345UC54</accession>
<keyword evidence="1" id="KW-0934">Plastid</keyword>